<keyword evidence="1" id="KW-1133">Transmembrane helix</keyword>
<keyword evidence="3" id="KW-1185">Reference proteome</keyword>
<feature type="transmembrane region" description="Helical" evidence="1">
    <location>
        <begin position="12"/>
        <end position="32"/>
    </location>
</feature>
<protein>
    <submittedName>
        <fullName evidence="2">CcoQ/FixQ family Cbb3-type cytochrome c oxidase assembly chaperone</fullName>
    </submittedName>
</protein>
<proteinExistence type="predicted"/>
<name>A0ABX0MT48_9BURK</name>
<organism evidence="2 3">
    <name type="scientific">Massilia genomosp. 1</name>
    <dbReference type="NCBI Taxonomy" id="2609280"/>
    <lineage>
        <taxon>Bacteria</taxon>
        <taxon>Pseudomonadati</taxon>
        <taxon>Pseudomonadota</taxon>
        <taxon>Betaproteobacteria</taxon>
        <taxon>Burkholderiales</taxon>
        <taxon>Oxalobacteraceae</taxon>
        <taxon>Telluria group</taxon>
        <taxon>Massilia</taxon>
    </lineage>
</organism>
<dbReference type="Proteomes" id="UP000610594">
    <property type="component" value="Unassembled WGS sequence"/>
</dbReference>
<dbReference type="EMBL" id="WHJF01000090">
    <property type="protein sequence ID" value="NHZ65606.1"/>
    <property type="molecule type" value="Genomic_DNA"/>
</dbReference>
<accession>A0ABX0MT48</accession>
<evidence type="ECO:0000313" key="2">
    <source>
        <dbReference type="EMBL" id="NHZ65606.1"/>
    </source>
</evidence>
<gene>
    <name evidence="2" type="ORF">F1735_25455</name>
</gene>
<keyword evidence="1" id="KW-0472">Membrane</keyword>
<comment type="caution">
    <text evidence="2">The sequence shown here is derived from an EMBL/GenBank/DDBJ whole genome shotgun (WGS) entry which is preliminary data.</text>
</comment>
<sequence length="60" mass="6468">MAIEHIFDSASSVMTVISFATFCGILLWTFVLKGNKDFETQAALPFADDNEDNAGESGHG</sequence>
<keyword evidence="1" id="KW-0812">Transmembrane</keyword>
<reference evidence="2 3" key="1">
    <citation type="submission" date="2019-10" db="EMBL/GenBank/DDBJ databases">
        <title>Taxonomy of Antarctic Massilia spp.: description of Massilia rubra sp. nov., Massilia aquatica sp. nov., Massilia mucilaginosa sp. nov., Massilia frigida sp. nov. isolated from streams, lakes and regoliths.</title>
        <authorList>
            <person name="Holochova P."/>
            <person name="Sedlacek I."/>
            <person name="Kralova S."/>
            <person name="Maslanova I."/>
            <person name="Busse H.-J."/>
            <person name="Stankova E."/>
            <person name="Vrbovska V."/>
            <person name="Kovarovic V."/>
            <person name="Bartak M."/>
            <person name="Svec P."/>
            <person name="Pantucek R."/>
        </authorList>
    </citation>
    <scope>NUCLEOTIDE SEQUENCE [LARGE SCALE GENOMIC DNA]</scope>
    <source>
        <strain evidence="2 3">CCM 8694</strain>
    </source>
</reference>
<evidence type="ECO:0000256" key="1">
    <source>
        <dbReference type="SAM" id="Phobius"/>
    </source>
</evidence>
<dbReference type="RefSeq" id="WP_167239548.1">
    <property type="nucleotide sequence ID" value="NZ_WHJF01000090.1"/>
</dbReference>
<evidence type="ECO:0000313" key="3">
    <source>
        <dbReference type="Proteomes" id="UP000610594"/>
    </source>
</evidence>